<name>A0A5C6BVG4_9BACT</name>
<dbReference type="OrthoDB" id="9021327at2"/>
<accession>A0A5C6BVG4</accession>
<gene>
    <name evidence="2" type="ORF">Poly21_34750</name>
</gene>
<evidence type="ECO:0008006" key="4">
    <source>
        <dbReference type="Google" id="ProtNLM"/>
    </source>
</evidence>
<comment type="caution">
    <text evidence="2">The sequence shown here is derived from an EMBL/GenBank/DDBJ whole genome shotgun (WGS) entry which is preliminary data.</text>
</comment>
<dbReference type="AlphaFoldDB" id="A0A5C6BVG4"/>
<dbReference type="Gene3D" id="2.120.10.10">
    <property type="match status" value="1"/>
</dbReference>
<dbReference type="RefSeq" id="WP_146407959.1">
    <property type="nucleotide sequence ID" value="NZ_SJPU01000002.1"/>
</dbReference>
<keyword evidence="1" id="KW-0812">Transmembrane</keyword>
<reference evidence="2 3" key="1">
    <citation type="journal article" date="2020" name="Antonie Van Leeuwenhoek">
        <title>Rhodopirellula heiligendammensis sp. nov., Rhodopirellula pilleata sp. nov., and Rhodopirellula solitaria sp. nov. isolated from natural or artificial marine surfaces in Northern Germany and California, USA, and emended description of the genus Rhodopirellula.</title>
        <authorList>
            <person name="Kallscheuer N."/>
            <person name="Wiegand S."/>
            <person name="Jogler M."/>
            <person name="Boedeker C."/>
            <person name="Peeters S.H."/>
            <person name="Rast P."/>
            <person name="Heuer A."/>
            <person name="Jetten M.S.M."/>
            <person name="Rohde M."/>
            <person name="Jogler C."/>
        </authorList>
    </citation>
    <scope>NUCLEOTIDE SEQUENCE [LARGE SCALE GENOMIC DNA]</scope>
    <source>
        <strain evidence="2 3">Poly21</strain>
    </source>
</reference>
<feature type="transmembrane region" description="Helical" evidence="1">
    <location>
        <begin position="21"/>
        <end position="41"/>
    </location>
</feature>
<organism evidence="2 3">
    <name type="scientific">Allorhodopirellula heiligendammensis</name>
    <dbReference type="NCBI Taxonomy" id="2714739"/>
    <lineage>
        <taxon>Bacteria</taxon>
        <taxon>Pseudomonadati</taxon>
        <taxon>Planctomycetota</taxon>
        <taxon>Planctomycetia</taxon>
        <taxon>Pirellulales</taxon>
        <taxon>Pirellulaceae</taxon>
        <taxon>Allorhodopirellula</taxon>
    </lineage>
</organism>
<sequence>MTPVNFALVVSYPHGILAKTYLSSLIPVVATWMLLVIPGIVAAETPPGETLAAEAKVEPVPGTVIAHRPASTGVFIGSPSIAILPNGDYVASHDQFGEAAKKQGQFGVVQIYRSSDRGESWTHLSTVTNAHWSNLFVHHGALYLLGTFPGDIVIRRSDDGGVTWTDPVDGKTGRLTDEGVYHTAPTPVVVHQGRLVRAFEKSEERGFSGLKPCLLSVDEDADLLDSGNWFQSEPSIHDRSWLPGNEFRGWLEGNAVVGPQGELVNMLRVHTFLGAERAAILTFADSQSRHPVRDEPEVVFMPGGAKKFSIRYDEETNRYWALVNWVPEADQQPHPARYRNRLALVSSEDLRHWDVIKTIIAAEDANMIGFQYADFVMDGNDIVAVSRTAFPGETGGADNYHNANFMTFHRIENFRGL</sequence>
<dbReference type="Proteomes" id="UP000319908">
    <property type="component" value="Unassembled WGS sequence"/>
</dbReference>
<dbReference type="SUPFAM" id="SSF50939">
    <property type="entry name" value="Sialidases"/>
    <property type="match status" value="1"/>
</dbReference>
<keyword evidence="1" id="KW-0472">Membrane</keyword>
<dbReference type="EMBL" id="SJPU01000002">
    <property type="protein sequence ID" value="TWU16270.1"/>
    <property type="molecule type" value="Genomic_DNA"/>
</dbReference>
<evidence type="ECO:0000256" key="1">
    <source>
        <dbReference type="SAM" id="Phobius"/>
    </source>
</evidence>
<proteinExistence type="predicted"/>
<dbReference type="InterPro" id="IPR036278">
    <property type="entry name" value="Sialidase_sf"/>
</dbReference>
<keyword evidence="3" id="KW-1185">Reference proteome</keyword>
<dbReference type="CDD" id="cd15482">
    <property type="entry name" value="Sialidase_non-viral"/>
    <property type="match status" value="2"/>
</dbReference>
<protein>
    <recommendedName>
        <fullName evidence="4">BNR/Asp-box repeat protein</fullName>
    </recommendedName>
</protein>
<evidence type="ECO:0000313" key="2">
    <source>
        <dbReference type="EMBL" id="TWU16270.1"/>
    </source>
</evidence>
<evidence type="ECO:0000313" key="3">
    <source>
        <dbReference type="Proteomes" id="UP000319908"/>
    </source>
</evidence>
<keyword evidence="1" id="KW-1133">Transmembrane helix</keyword>